<accession>A0AAI9D9D4</accession>
<sequence length="149" mass="17459">MSNEILFPIKKLPQFEDILNNIVDGFNDLSLSTKQLTIGISAKKGLNLADKFIYIQDHEYNYFCWVNFNFIEENLRDVEDIEYPFMGSVSTRGDTNLKFSVLILYIISSSLNSRVIYDDAYLIQDKEPYPCHELKPFVERYIQDLYSDT</sequence>
<proteinExistence type="predicted"/>
<organism evidence="1">
    <name type="scientific">Providencia stuartii</name>
    <dbReference type="NCBI Taxonomy" id="588"/>
    <lineage>
        <taxon>Bacteria</taxon>
        <taxon>Pseudomonadati</taxon>
        <taxon>Pseudomonadota</taxon>
        <taxon>Gammaproteobacteria</taxon>
        <taxon>Enterobacterales</taxon>
        <taxon>Morganellaceae</taxon>
        <taxon>Providencia</taxon>
    </lineage>
</organism>
<name>A0AAI9D9D4_PROST</name>
<protein>
    <submittedName>
        <fullName evidence="1">Uncharacterized protein</fullName>
    </submittedName>
</protein>
<reference evidence="1" key="1">
    <citation type="submission" date="2024-02" db="EMBL/GenBank/DDBJ databases">
        <authorList>
            <consortium name="Clinical and Environmental Microbiology Branch: Whole genome sequencing antimicrobial resistance pathogens in the healthcare setting"/>
        </authorList>
    </citation>
    <scope>NUCLEOTIDE SEQUENCE</scope>
    <source>
        <strain evidence="1">2021GO-0154</strain>
    </source>
</reference>
<comment type="caution">
    <text evidence="1">The sequence shown here is derived from an EMBL/GenBank/DDBJ whole genome shotgun (WGS) entry which is preliminary data.</text>
</comment>
<dbReference type="EMBL" id="ABMABF030000002">
    <property type="protein sequence ID" value="EMJ5133224.1"/>
    <property type="molecule type" value="Genomic_DNA"/>
</dbReference>
<dbReference type="AlphaFoldDB" id="A0AAI9D9D4"/>
<evidence type="ECO:0000313" key="1">
    <source>
        <dbReference type="EMBL" id="EMJ5133224.1"/>
    </source>
</evidence>
<gene>
    <name evidence="1" type="ORF">RG298_000903</name>
</gene>